<feature type="chain" id="PRO_5019091162" evidence="1">
    <location>
        <begin position="19"/>
        <end position="126"/>
    </location>
</feature>
<keyword evidence="1" id="KW-0732">Signal</keyword>
<proteinExistence type="predicted"/>
<dbReference type="KEGG" id="nci:NCTC10296_01887"/>
<evidence type="ECO:0000313" key="2">
    <source>
        <dbReference type="EMBL" id="VEF02618.1"/>
    </source>
</evidence>
<dbReference type="RefSeq" id="WP_085416207.1">
    <property type="nucleotide sequence ID" value="NZ_CAUJPY010000003.1"/>
</dbReference>
<evidence type="ECO:0000256" key="1">
    <source>
        <dbReference type="SAM" id="SignalP"/>
    </source>
</evidence>
<accession>A0A448D9Y0</accession>
<dbReference type="PROSITE" id="PS51257">
    <property type="entry name" value="PROKAR_LIPOPROTEIN"/>
    <property type="match status" value="1"/>
</dbReference>
<dbReference type="EMBL" id="LR134313">
    <property type="protein sequence ID" value="VEF02618.1"/>
    <property type="molecule type" value="Genomic_DNA"/>
</dbReference>
<keyword evidence="3" id="KW-1185">Reference proteome</keyword>
<evidence type="ECO:0000313" key="3">
    <source>
        <dbReference type="Proteomes" id="UP000279284"/>
    </source>
</evidence>
<dbReference type="AlphaFoldDB" id="A0A448D9Y0"/>
<dbReference type="STRING" id="493.BWD07_04450"/>
<name>A0A448D9Y0_9NEIS</name>
<dbReference type="OrthoDB" id="8607029at2"/>
<feature type="signal peptide" evidence="1">
    <location>
        <begin position="1"/>
        <end position="18"/>
    </location>
</feature>
<keyword evidence="2" id="KW-0449">Lipoprotein</keyword>
<dbReference type="Proteomes" id="UP000279284">
    <property type="component" value="Chromosome"/>
</dbReference>
<sequence>MKKTLAIASTAFFLSACAADGSLLGGNADTDSAAGVSNALLNTWLDNQCRVELNNRNEWRIVALAMTAEKQREWEDKICGCVTQEAPNQLTATDLLQLGTQSGRTQVIAGVTAKTVTACTKRLFSK</sequence>
<gene>
    <name evidence="2" type="ORF">NCTC10296_01887</name>
</gene>
<reference evidence="2 3" key="1">
    <citation type="submission" date="2018-12" db="EMBL/GenBank/DDBJ databases">
        <authorList>
            <consortium name="Pathogen Informatics"/>
        </authorList>
    </citation>
    <scope>NUCLEOTIDE SEQUENCE [LARGE SCALE GENOMIC DNA]</scope>
    <source>
        <strain evidence="2 3">NCTC10296</strain>
    </source>
</reference>
<organism evidence="2 3">
    <name type="scientific">Neisseria canis</name>
    <dbReference type="NCBI Taxonomy" id="493"/>
    <lineage>
        <taxon>Bacteria</taxon>
        <taxon>Pseudomonadati</taxon>
        <taxon>Pseudomonadota</taxon>
        <taxon>Betaproteobacteria</taxon>
        <taxon>Neisseriales</taxon>
        <taxon>Neisseriaceae</taxon>
        <taxon>Neisseria</taxon>
    </lineage>
</organism>
<protein>
    <submittedName>
        <fullName evidence="2">Lipoprotein</fullName>
    </submittedName>
</protein>